<feature type="domain" description="Calcineurin-like phosphoesterase" evidence="5">
    <location>
        <begin position="31"/>
        <end position="183"/>
    </location>
</feature>
<evidence type="ECO:0000256" key="3">
    <source>
        <dbReference type="ARBA" id="ARBA00023004"/>
    </source>
</evidence>
<evidence type="ECO:0000256" key="4">
    <source>
        <dbReference type="ARBA" id="ARBA00025742"/>
    </source>
</evidence>
<dbReference type="Gene3D" id="3.60.21.10">
    <property type="match status" value="1"/>
</dbReference>
<dbReference type="GO" id="GO:0016787">
    <property type="term" value="F:hydrolase activity"/>
    <property type="evidence" value="ECO:0007669"/>
    <property type="project" value="UniProtKB-KW"/>
</dbReference>
<dbReference type="Proteomes" id="UP000015462">
    <property type="component" value="Unassembled WGS sequence"/>
</dbReference>
<dbReference type="GO" id="GO:0046872">
    <property type="term" value="F:metal ion binding"/>
    <property type="evidence" value="ECO:0007669"/>
    <property type="project" value="UniProtKB-KW"/>
</dbReference>
<dbReference type="AlphaFoldDB" id="A0AB33YZB9"/>
<dbReference type="EMBL" id="ASHL01000012">
    <property type="protein sequence ID" value="EPD12331.1"/>
    <property type="molecule type" value="Genomic_DNA"/>
</dbReference>
<evidence type="ECO:0000256" key="2">
    <source>
        <dbReference type="ARBA" id="ARBA00022801"/>
    </source>
</evidence>
<proteinExistence type="inferred from homology"/>
<dbReference type="Pfam" id="PF00149">
    <property type="entry name" value="Metallophos"/>
    <property type="match status" value="1"/>
</dbReference>
<evidence type="ECO:0000313" key="6">
    <source>
        <dbReference type="EMBL" id="EPD12331.1"/>
    </source>
</evidence>
<dbReference type="SUPFAM" id="SSF56300">
    <property type="entry name" value="Metallo-dependent phosphatases"/>
    <property type="match status" value="1"/>
</dbReference>
<organism evidence="6 7">
    <name type="scientific">Cycloclasticus pugetii</name>
    <dbReference type="NCBI Taxonomy" id="34068"/>
    <lineage>
        <taxon>Bacteria</taxon>
        <taxon>Pseudomonadati</taxon>
        <taxon>Pseudomonadota</taxon>
        <taxon>Gammaproteobacteria</taxon>
        <taxon>Thiotrichales</taxon>
        <taxon>Piscirickettsiaceae</taxon>
        <taxon>Cycloclasticus</taxon>
    </lineage>
</organism>
<keyword evidence="1" id="KW-0479">Metal-binding</keyword>
<evidence type="ECO:0000256" key="1">
    <source>
        <dbReference type="ARBA" id="ARBA00022723"/>
    </source>
</evidence>
<reference evidence="6 7" key="1">
    <citation type="journal article" date="2013" name="Genome Announc.">
        <title>Genome Sequence of the Pyrene- and Fluoranthene-Degrading Bacterium Cycloclasticus sp. Strain PY97M.</title>
        <authorList>
            <person name="Cui Z."/>
            <person name="Xu G."/>
            <person name="Li Q."/>
            <person name="Gao W."/>
            <person name="Zheng L."/>
        </authorList>
    </citation>
    <scope>NUCLEOTIDE SEQUENCE [LARGE SCALE GENOMIC DNA]</scope>
    <source>
        <strain evidence="6 7">PY97M</strain>
    </source>
</reference>
<sequence>MHLMASVDDQLVGVNTEESFLSILSLAQQQSWPPDLIFLTGDLSQDGSIQSYQRLIEHLKKLGIPCYVLPGNHDTSSTLTSLFSTPPVMYQPFLHHKQWLFAFLNSETPGEEGGTLNEQEVANLQQEIDAHPDKHVLICLHHQLKPVGSQWLDSMCVANPAPLLYLIENNPSVQGIIHGHVHQSFSSTIAGSPVYSTPSTCFQFKPFSQEFAIDNIAPGYRWLSLTTSGGIHTDVIRLATTPNNLDQNSAGY</sequence>
<dbReference type="InterPro" id="IPR050884">
    <property type="entry name" value="CNP_phosphodiesterase-III"/>
</dbReference>
<gene>
    <name evidence="6" type="ORF">L196_11024</name>
</gene>
<dbReference type="PANTHER" id="PTHR42988:SF2">
    <property type="entry name" value="CYCLIC NUCLEOTIDE PHOSPHODIESTERASE CBUA0032-RELATED"/>
    <property type="match status" value="1"/>
</dbReference>
<dbReference type="PANTHER" id="PTHR42988">
    <property type="entry name" value="PHOSPHOHYDROLASE"/>
    <property type="match status" value="1"/>
</dbReference>
<dbReference type="InterPro" id="IPR029052">
    <property type="entry name" value="Metallo-depent_PP-like"/>
</dbReference>
<comment type="caution">
    <text evidence="6">The sequence shown here is derived from an EMBL/GenBank/DDBJ whole genome shotgun (WGS) entry which is preliminary data.</text>
</comment>
<protein>
    <submittedName>
        <fullName evidence="6">Calcineurin-like phosphoesterase</fullName>
    </submittedName>
</protein>
<dbReference type="InterPro" id="IPR004843">
    <property type="entry name" value="Calcineurin-like_PHP"/>
</dbReference>
<keyword evidence="3" id="KW-0408">Iron</keyword>
<evidence type="ECO:0000259" key="5">
    <source>
        <dbReference type="Pfam" id="PF00149"/>
    </source>
</evidence>
<accession>A0AB33YZB9</accession>
<evidence type="ECO:0000313" key="7">
    <source>
        <dbReference type="Proteomes" id="UP000015462"/>
    </source>
</evidence>
<keyword evidence="2" id="KW-0378">Hydrolase</keyword>
<keyword evidence="7" id="KW-1185">Reference proteome</keyword>
<comment type="similarity">
    <text evidence="4">Belongs to the cyclic nucleotide phosphodiesterase class-III family.</text>
</comment>
<name>A0AB33YZB9_9GAMM</name>